<dbReference type="InterPro" id="IPR032092">
    <property type="entry name" value="PilW"/>
</dbReference>
<evidence type="ECO:0000313" key="3">
    <source>
        <dbReference type="Proteomes" id="UP000316798"/>
    </source>
</evidence>
<keyword evidence="3" id="KW-1185">Reference proteome</keyword>
<dbReference type="KEGG" id="rhf:EUB48_17675"/>
<evidence type="ECO:0000256" key="1">
    <source>
        <dbReference type="SAM" id="Phobius"/>
    </source>
</evidence>
<dbReference type="Pfam" id="PF16074">
    <property type="entry name" value="PilW"/>
    <property type="match status" value="1"/>
</dbReference>
<reference evidence="2 3" key="1">
    <citation type="submission" date="2019-01" db="EMBL/GenBank/DDBJ databases">
        <title>Genomic insights into a novel species Rhodoferax sp.</title>
        <authorList>
            <person name="Jin L."/>
        </authorList>
    </citation>
    <scope>NUCLEOTIDE SEQUENCE [LARGE SCALE GENOMIC DNA]</scope>
    <source>
        <strain evidence="2 3">CHu59-6-5</strain>
    </source>
</reference>
<proteinExistence type="predicted"/>
<dbReference type="EMBL" id="CP035503">
    <property type="protein sequence ID" value="QDL38916.1"/>
    <property type="molecule type" value="Genomic_DNA"/>
</dbReference>
<keyword evidence="1" id="KW-1133">Transmembrane helix</keyword>
<dbReference type="Pfam" id="PF07963">
    <property type="entry name" value="N_methyl"/>
    <property type="match status" value="1"/>
</dbReference>
<organism evidence="2 3">
    <name type="scientific">Rhodoferax sediminis</name>
    <dbReference type="NCBI Taxonomy" id="2509614"/>
    <lineage>
        <taxon>Bacteria</taxon>
        <taxon>Pseudomonadati</taxon>
        <taxon>Pseudomonadota</taxon>
        <taxon>Betaproteobacteria</taxon>
        <taxon>Burkholderiales</taxon>
        <taxon>Comamonadaceae</taxon>
        <taxon>Rhodoferax</taxon>
    </lineage>
</organism>
<dbReference type="RefSeq" id="WP_142820353.1">
    <property type="nucleotide sequence ID" value="NZ_CP035503.1"/>
</dbReference>
<dbReference type="NCBIfam" id="TIGR02532">
    <property type="entry name" value="IV_pilin_GFxxxE"/>
    <property type="match status" value="1"/>
</dbReference>
<accession>A0A515DER6</accession>
<dbReference type="AlphaFoldDB" id="A0A515DER6"/>
<feature type="transmembrane region" description="Helical" evidence="1">
    <location>
        <begin position="21"/>
        <end position="47"/>
    </location>
</feature>
<dbReference type="Proteomes" id="UP000316798">
    <property type="component" value="Chromosome"/>
</dbReference>
<dbReference type="OrthoDB" id="5296662at2"/>
<keyword evidence="1" id="KW-0472">Membrane</keyword>
<name>A0A515DER6_9BURK</name>
<dbReference type="PROSITE" id="PS00409">
    <property type="entry name" value="PROKAR_NTER_METHYL"/>
    <property type="match status" value="1"/>
</dbReference>
<gene>
    <name evidence="2" type="ORF">EUB48_17675</name>
</gene>
<evidence type="ECO:0000313" key="2">
    <source>
        <dbReference type="EMBL" id="QDL38916.1"/>
    </source>
</evidence>
<dbReference type="InterPro" id="IPR012902">
    <property type="entry name" value="N_methyl_site"/>
</dbReference>
<protein>
    <submittedName>
        <fullName evidence="2">Prepilin-type N-terminal cleavage/methylation domain-containing protein</fullName>
    </submittedName>
</protein>
<dbReference type="GO" id="GO:0043683">
    <property type="term" value="P:type IV pilus assembly"/>
    <property type="evidence" value="ECO:0007669"/>
    <property type="project" value="InterPro"/>
</dbReference>
<keyword evidence="1" id="KW-0812">Transmembrane</keyword>
<sequence length="365" mass="38438">MSRTTASIRHTHRRISGRASRGFTLVELMVAITLGLFILIGLISLLVSNVVSRSELDKSSRQIESGRYAIQLLSEDLQNAGYVGASGSSTFAGVNPTACPAAIANLGYVPQTSPGTSTVPLPLYALTAVPTGCAGIINVQPNTAMLVVSRVNTNAVATTAKVSTETYLQVSSCATDTMPFAIGAGTATFPLTQKNCTTPEFLHKVVQHIYFVATCDVCSGAGTDTTPTLKMAEYVNGAMTITPLVEGIENLQFDYGVDMDGDGAPDCYISNPNAPSTTETAACPAATPAYDWTTSAANATTNWSNVMAVRVHVLARNTEASAGWVDAKKYDMGLAIGQVGPFSDTVKRHVYSAVVRLYNGSGQRE</sequence>